<evidence type="ECO:0000313" key="4">
    <source>
        <dbReference type="EMBL" id="ROT35123.1"/>
    </source>
</evidence>
<evidence type="ECO:0000256" key="2">
    <source>
        <dbReference type="PIRSR" id="PIRSR613078-2"/>
    </source>
</evidence>
<dbReference type="PANTHER" id="PTHR46517:SF1">
    <property type="entry name" value="FRUCTOSE-2,6-BISPHOSPHATASE TIGAR"/>
    <property type="match status" value="1"/>
</dbReference>
<dbReference type="STRING" id="1314773.A0A3N2PKS2"/>
<dbReference type="GO" id="GO:0004331">
    <property type="term" value="F:fructose-2,6-bisphosphate 2-phosphatase activity"/>
    <property type="evidence" value="ECO:0007669"/>
    <property type="project" value="TreeGrafter"/>
</dbReference>
<reference evidence="4 5" key="1">
    <citation type="journal article" date="2018" name="Mol. Ecol.">
        <title>The obligate alkalophilic soda-lake fungus Sodiomyces alkalinus has shifted to a protein diet.</title>
        <authorList>
            <person name="Grum-Grzhimaylo A.A."/>
            <person name="Falkoski D.L."/>
            <person name="van den Heuvel J."/>
            <person name="Valero-Jimenez C.A."/>
            <person name="Min B."/>
            <person name="Choi I.G."/>
            <person name="Lipzen A."/>
            <person name="Daum C.G."/>
            <person name="Aanen D.K."/>
            <person name="Tsang A."/>
            <person name="Henrissat B."/>
            <person name="Bilanenko E.N."/>
            <person name="de Vries R.P."/>
            <person name="van Kan J.A.L."/>
            <person name="Grigoriev I.V."/>
            <person name="Debets A.J.M."/>
        </authorList>
    </citation>
    <scope>NUCLEOTIDE SEQUENCE [LARGE SCALE GENOMIC DNA]</scope>
    <source>
        <strain evidence="4 5">F11</strain>
    </source>
</reference>
<name>A0A3N2PKS2_SODAK</name>
<dbReference type="EMBL" id="ML119062">
    <property type="protein sequence ID" value="ROT35123.1"/>
    <property type="molecule type" value="Genomic_DNA"/>
</dbReference>
<dbReference type="Gene3D" id="3.40.50.1240">
    <property type="entry name" value="Phosphoglycerate mutase-like"/>
    <property type="match status" value="1"/>
</dbReference>
<feature type="region of interest" description="Disordered" evidence="3">
    <location>
        <begin position="74"/>
        <end position="119"/>
    </location>
</feature>
<evidence type="ECO:0000256" key="1">
    <source>
        <dbReference type="ARBA" id="ARBA00022801"/>
    </source>
</evidence>
<feature type="region of interest" description="Disordered" evidence="3">
    <location>
        <begin position="230"/>
        <end position="250"/>
    </location>
</feature>
<dbReference type="SMART" id="SM00855">
    <property type="entry name" value="PGAM"/>
    <property type="match status" value="1"/>
</dbReference>
<dbReference type="PANTHER" id="PTHR46517">
    <property type="entry name" value="FRUCTOSE-2,6-BISPHOSPHATASE TIGAR"/>
    <property type="match status" value="1"/>
</dbReference>
<accession>A0A3N2PKS2</accession>
<evidence type="ECO:0000313" key="5">
    <source>
        <dbReference type="Proteomes" id="UP000272025"/>
    </source>
</evidence>
<dbReference type="Proteomes" id="UP000272025">
    <property type="component" value="Unassembled WGS sequence"/>
</dbReference>
<dbReference type="SUPFAM" id="SSF53254">
    <property type="entry name" value="Phosphoglycerate mutase-like"/>
    <property type="match status" value="1"/>
</dbReference>
<feature type="binding site" evidence="2">
    <location>
        <position position="66"/>
    </location>
    <ligand>
        <name>substrate</name>
    </ligand>
</feature>
<gene>
    <name evidence="4" type="ORF">SODALDRAFT_329300</name>
</gene>
<evidence type="ECO:0000256" key="3">
    <source>
        <dbReference type="SAM" id="MobiDB-lite"/>
    </source>
</evidence>
<dbReference type="InterPro" id="IPR029033">
    <property type="entry name" value="His_PPase_superfam"/>
</dbReference>
<feature type="compositionally biased region" description="Basic and acidic residues" evidence="3">
    <location>
        <begin position="74"/>
        <end position="83"/>
    </location>
</feature>
<dbReference type="GO" id="GO:0005829">
    <property type="term" value="C:cytosol"/>
    <property type="evidence" value="ECO:0007669"/>
    <property type="project" value="TreeGrafter"/>
</dbReference>
<dbReference type="GO" id="GO:0045820">
    <property type="term" value="P:negative regulation of glycolytic process"/>
    <property type="evidence" value="ECO:0007669"/>
    <property type="project" value="TreeGrafter"/>
</dbReference>
<dbReference type="InterPro" id="IPR001345">
    <property type="entry name" value="PG/BPGM_mutase_AS"/>
</dbReference>
<protein>
    <submittedName>
        <fullName evidence="4">Phosphoglycerate mutase-like protein</fullName>
    </submittedName>
</protein>
<sequence>MGSLNIFLVRHGESVDNVAGIYAGIRDSPLTAHGVLQTRRLASHLATLTPRPAWRVTHIFTSTLQRAIRTAEAIRDAQSERSTSEPPVPDIEIRQLPDLRERDFGSDEGKKFGRLARASDAETHASLRERAERFLNEHLAPILSAAASATSCATASSEGTSAGGGKEGEEHEPQAVFVVAHGLILASFLRVLLSPGLFVLPAGTAVPVDVSPAWSNTGYTQLVLSSVASSEGDADMPPDGPESSSRCRTRPRWSRLRLDVACVNNTHHLAGLKKTRGGIGSARFDDKQKTLTSFFGPASSSSSSRKRKAVDELEKWYVHPWSTHDGSCSFFFPLPFEAMARHDERPKFTDLY</sequence>
<feature type="compositionally biased region" description="Basic and acidic residues" evidence="3">
    <location>
        <begin position="91"/>
        <end position="119"/>
    </location>
</feature>
<dbReference type="InterPro" id="IPR013078">
    <property type="entry name" value="His_Pase_superF_clade-1"/>
</dbReference>
<dbReference type="CDD" id="cd07067">
    <property type="entry name" value="HP_PGM_like"/>
    <property type="match status" value="1"/>
</dbReference>
<dbReference type="AlphaFoldDB" id="A0A3N2PKS2"/>
<dbReference type="PROSITE" id="PS00175">
    <property type="entry name" value="PG_MUTASE"/>
    <property type="match status" value="1"/>
</dbReference>
<dbReference type="InterPro" id="IPR051695">
    <property type="entry name" value="Phosphoglycerate_Mutase"/>
</dbReference>
<keyword evidence="5" id="KW-1185">Reference proteome</keyword>
<dbReference type="OrthoDB" id="354304at2759"/>
<organism evidence="4 5">
    <name type="scientific">Sodiomyces alkalinus (strain CBS 110278 / VKM F-3762 / F11)</name>
    <name type="common">Alkaliphilic filamentous fungus</name>
    <dbReference type="NCBI Taxonomy" id="1314773"/>
    <lineage>
        <taxon>Eukaryota</taxon>
        <taxon>Fungi</taxon>
        <taxon>Dikarya</taxon>
        <taxon>Ascomycota</taxon>
        <taxon>Pezizomycotina</taxon>
        <taxon>Sordariomycetes</taxon>
        <taxon>Hypocreomycetidae</taxon>
        <taxon>Glomerellales</taxon>
        <taxon>Plectosphaerellaceae</taxon>
        <taxon>Sodiomyces</taxon>
    </lineage>
</organism>
<feature type="binding site" evidence="2">
    <location>
        <begin position="10"/>
        <end position="17"/>
    </location>
    <ligand>
        <name>substrate</name>
    </ligand>
</feature>
<keyword evidence="1" id="KW-0378">Hydrolase</keyword>
<dbReference type="GO" id="GO:0043456">
    <property type="term" value="P:regulation of pentose-phosphate shunt"/>
    <property type="evidence" value="ECO:0007669"/>
    <property type="project" value="TreeGrafter"/>
</dbReference>
<dbReference type="Pfam" id="PF00300">
    <property type="entry name" value="His_Phos_1"/>
    <property type="match status" value="1"/>
</dbReference>
<dbReference type="GeneID" id="39579375"/>
<proteinExistence type="predicted"/>
<dbReference type="RefSeq" id="XP_028462929.1">
    <property type="nucleotide sequence ID" value="XM_028610897.1"/>
</dbReference>